<dbReference type="EMBL" id="CP003378">
    <property type="protein sequence ID" value="AFZ71224.1"/>
    <property type="molecule type" value="Genomic_DNA"/>
</dbReference>
<gene>
    <name evidence="2" type="ordered locus">Calag_1525</name>
</gene>
<sequence length="173" mass="19960">MIYVCNDGSYGIIASSGTDIKEAKIIRIRPIDDASVLNIPLNNLRYKRPMWSIVLRIIIIIVYFGILIWFTSSSYKINNPTYEGTISFALIAIVIAVLSVVRRYRRNSFINPYQTCNKIDNWQKIKSVKYISKRRVGFTNFNIISLNIGNEDYTIALTDKELDRLKQQGIMLI</sequence>
<dbReference type="GeneID" id="14212786"/>
<dbReference type="RefSeq" id="WP_015233121.1">
    <property type="nucleotide sequence ID" value="NC_019791.1"/>
</dbReference>
<evidence type="ECO:0000256" key="1">
    <source>
        <dbReference type="SAM" id="Phobius"/>
    </source>
</evidence>
<dbReference type="AlphaFoldDB" id="L0ACS2"/>
<keyword evidence="1" id="KW-1133">Transmembrane helix</keyword>
<dbReference type="InParanoid" id="L0ACS2"/>
<keyword evidence="3" id="KW-1185">Reference proteome</keyword>
<feature type="transmembrane region" description="Helical" evidence="1">
    <location>
        <begin position="84"/>
        <end position="101"/>
    </location>
</feature>
<name>L0ACS2_CALLD</name>
<evidence type="ECO:0000313" key="3">
    <source>
        <dbReference type="Proteomes" id="UP000010469"/>
    </source>
</evidence>
<keyword evidence="1" id="KW-0472">Membrane</keyword>
<organism evidence="2 3">
    <name type="scientific">Caldisphaera lagunensis (strain DSM 15908 / JCM 11604 / ANMR 0165 / IC-154)</name>
    <dbReference type="NCBI Taxonomy" id="1056495"/>
    <lineage>
        <taxon>Archaea</taxon>
        <taxon>Thermoproteota</taxon>
        <taxon>Thermoprotei</taxon>
        <taxon>Acidilobales</taxon>
        <taxon>Caldisphaeraceae</taxon>
        <taxon>Caldisphaera</taxon>
    </lineage>
</organism>
<dbReference type="KEGG" id="clg:Calag_1525"/>
<dbReference type="STRING" id="1056495.Calag_1525"/>
<feature type="transmembrane region" description="Helical" evidence="1">
    <location>
        <begin position="53"/>
        <end position="72"/>
    </location>
</feature>
<keyword evidence="1" id="KW-0812">Transmembrane</keyword>
<dbReference type="Proteomes" id="UP000010469">
    <property type="component" value="Chromosome"/>
</dbReference>
<accession>L0ACS2</accession>
<reference evidence="3" key="1">
    <citation type="submission" date="2012-03" db="EMBL/GenBank/DDBJ databases">
        <title>Complete genome of Caldisphaera lagunensis DSM 15908.</title>
        <authorList>
            <person name="Lucas S."/>
            <person name="Copeland A."/>
            <person name="Lapidus A."/>
            <person name="Glavina del Rio T."/>
            <person name="Dalin E."/>
            <person name="Tice H."/>
            <person name="Bruce D."/>
            <person name="Goodwin L."/>
            <person name="Pitluck S."/>
            <person name="Peters L."/>
            <person name="Mikhailova N."/>
            <person name="Teshima H."/>
            <person name="Kyrpides N."/>
            <person name="Mavromatis K."/>
            <person name="Ivanova N."/>
            <person name="Brettin T."/>
            <person name="Detter J.C."/>
            <person name="Han C."/>
            <person name="Larimer F."/>
            <person name="Land M."/>
            <person name="Hauser L."/>
            <person name="Markowitz V."/>
            <person name="Cheng J.-F."/>
            <person name="Hugenholtz P."/>
            <person name="Woyke T."/>
            <person name="Wu D."/>
            <person name="Spring S."/>
            <person name="Schroeder M."/>
            <person name="Brambilla E."/>
            <person name="Klenk H.-P."/>
            <person name="Eisen J.A."/>
        </authorList>
    </citation>
    <scope>NUCLEOTIDE SEQUENCE [LARGE SCALE GENOMIC DNA]</scope>
    <source>
        <strain evidence="3">DSM 15908 / JCM 11604 / IC-154</strain>
    </source>
</reference>
<proteinExistence type="predicted"/>
<evidence type="ECO:0000313" key="2">
    <source>
        <dbReference type="EMBL" id="AFZ71224.1"/>
    </source>
</evidence>
<dbReference type="HOGENOM" id="CLU_1544136_0_0_2"/>
<protein>
    <submittedName>
        <fullName evidence="2">Uncharacterized protein</fullName>
    </submittedName>
</protein>